<evidence type="ECO:0000313" key="4">
    <source>
        <dbReference type="EMBL" id="GAA4288809.1"/>
    </source>
</evidence>
<gene>
    <name evidence="4" type="ORF">GCM10022262_31690</name>
</gene>
<evidence type="ECO:0000313" key="5">
    <source>
        <dbReference type="Proteomes" id="UP001499841"/>
    </source>
</evidence>
<dbReference type="HAMAP" id="MF_00612">
    <property type="entry name" value="UPF0225"/>
    <property type="match status" value="1"/>
</dbReference>
<protein>
    <recommendedName>
        <fullName evidence="2">UPF0225 protein GCM10022262_31690</fullName>
    </recommendedName>
</protein>
<dbReference type="Proteomes" id="UP001499841">
    <property type="component" value="Unassembled WGS sequence"/>
</dbReference>
<dbReference type="Gene3D" id="3.10.450.50">
    <property type="match status" value="1"/>
</dbReference>
<dbReference type="PANTHER" id="PTHR33747">
    <property type="entry name" value="UPF0225 PROTEIN SCO1677"/>
    <property type="match status" value="1"/>
</dbReference>
<dbReference type="SUPFAM" id="SSF54427">
    <property type="entry name" value="NTF2-like"/>
    <property type="match status" value="1"/>
</dbReference>
<dbReference type="Pfam" id="PF17775">
    <property type="entry name" value="YchJ_M-like"/>
    <property type="match status" value="1"/>
</dbReference>
<evidence type="ECO:0000256" key="1">
    <source>
        <dbReference type="ARBA" id="ARBA00010839"/>
    </source>
</evidence>
<dbReference type="RefSeq" id="WP_345043237.1">
    <property type="nucleotide sequence ID" value="NZ_BAABBA010000018.1"/>
</dbReference>
<proteinExistence type="inferred from homology"/>
<organism evidence="4 5">
    <name type="scientific">Georgenia daeguensis</name>
    <dbReference type="NCBI Taxonomy" id="908355"/>
    <lineage>
        <taxon>Bacteria</taxon>
        <taxon>Bacillati</taxon>
        <taxon>Actinomycetota</taxon>
        <taxon>Actinomycetes</taxon>
        <taxon>Micrococcales</taxon>
        <taxon>Bogoriellaceae</taxon>
        <taxon>Georgenia</taxon>
    </lineage>
</organism>
<dbReference type="InterPro" id="IPR032710">
    <property type="entry name" value="NTF2-like_dom_sf"/>
</dbReference>
<dbReference type="EMBL" id="BAABBA010000018">
    <property type="protein sequence ID" value="GAA4288809.1"/>
    <property type="molecule type" value="Genomic_DNA"/>
</dbReference>
<name>A0ABP8EXT3_9MICO</name>
<reference evidence="5" key="1">
    <citation type="journal article" date="2019" name="Int. J. Syst. Evol. Microbiol.">
        <title>The Global Catalogue of Microorganisms (GCM) 10K type strain sequencing project: providing services to taxonomists for standard genome sequencing and annotation.</title>
        <authorList>
            <consortium name="The Broad Institute Genomics Platform"/>
            <consortium name="The Broad Institute Genome Sequencing Center for Infectious Disease"/>
            <person name="Wu L."/>
            <person name="Ma J."/>
        </authorList>
    </citation>
    <scope>NUCLEOTIDE SEQUENCE [LARGE SCALE GENOMIC DNA]</scope>
    <source>
        <strain evidence="5">JCM 17459</strain>
    </source>
</reference>
<dbReference type="InterPro" id="IPR004027">
    <property type="entry name" value="SEC_C_motif"/>
</dbReference>
<dbReference type="InterPro" id="IPR023006">
    <property type="entry name" value="YchJ-like"/>
</dbReference>
<keyword evidence="5" id="KW-1185">Reference proteome</keyword>
<accession>A0ABP8EXT3</accession>
<sequence length="136" mass="14823">MPALADDARCPCLSGETYADCCGRFHAGLAAGGPYAPTAEALMRSRYSAFAVEDAAYLLATWHPSTRPDDLDLADGTEWRRLDVLRAEAGGPFDETGLVEFVAHHRSAVGRGQMHEVSRFVREDGRWYYVDGDAAA</sequence>
<dbReference type="InterPro" id="IPR048469">
    <property type="entry name" value="YchJ-like_M"/>
</dbReference>
<feature type="domain" description="YchJ-like middle NTF2-like" evidence="3">
    <location>
        <begin position="38"/>
        <end position="132"/>
    </location>
</feature>
<comment type="caution">
    <text evidence="4">The sequence shown here is derived from an EMBL/GenBank/DDBJ whole genome shotgun (WGS) entry which is preliminary data.</text>
</comment>
<dbReference type="PANTHER" id="PTHR33747:SF1">
    <property type="entry name" value="ADENYLATE CYCLASE-ASSOCIATED CAP C-TERMINAL DOMAIN-CONTAINING PROTEIN"/>
    <property type="match status" value="1"/>
</dbReference>
<evidence type="ECO:0000256" key="2">
    <source>
        <dbReference type="HAMAP-Rule" id="MF_00612"/>
    </source>
</evidence>
<comment type="similarity">
    <text evidence="1 2">Belongs to the UPF0225 family.</text>
</comment>
<evidence type="ECO:0000259" key="3">
    <source>
        <dbReference type="Pfam" id="PF17775"/>
    </source>
</evidence>
<dbReference type="Pfam" id="PF02810">
    <property type="entry name" value="SEC-C"/>
    <property type="match status" value="1"/>
</dbReference>